<dbReference type="Pfam" id="PF09991">
    <property type="entry name" value="DUF2232"/>
    <property type="match status" value="1"/>
</dbReference>
<dbReference type="OrthoDB" id="2987886at2"/>
<evidence type="ECO:0000313" key="3">
    <source>
        <dbReference type="Proteomes" id="UP000183639"/>
    </source>
</evidence>
<gene>
    <name evidence="2" type="ORF">SAMN04487861_1322</name>
</gene>
<evidence type="ECO:0000313" key="2">
    <source>
        <dbReference type="EMBL" id="SFI36865.1"/>
    </source>
</evidence>
<dbReference type="InterPro" id="IPR018710">
    <property type="entry name" value="DUF2232"/>
</dbReference>
<feature type="transmembrane region" description="Helical" evidence="1">
    <location>
        <begin position="52"/>
        <end position="71"/>
    </location>
</feature>
<keyword evidence="1" id="KW-0812">Transmembrane</keyword>
<feature type="transmembrane region" description="Helical" evidence="1">
    <location>
        <begin position="283"/>
        <end position="304"/>
    </location>
</feature>
<sequence length="320" mass="35175">MNQHRITPMTESGLLAALTVILAMIAVYLPVLGMFAALIWSLPIVVLVVRHGLRWGIMAVLISGIIMALLIEPLLSLRMVIAFAPMGLLLGLGFRKGWPGMKIFGVGLLASLLSLLAAFALVFAVTAVNPLNLQVDALQQSFDAVFNLYEEMGLDAKAIADGRQLVAEGMVMVQILIPLVVIMMGVIYTAIGYLAGVKVLRRLGHAVPQVLPFAQWRLPVFFLYLFGFAMVGIYWGGTRQIQPLYQLSMNANMLAIFAGLIQGLALTHCVLSHYRVSRLVRILLYVIVLTNGFLAQLVALTGLFDMLFDYRRRFSAQGKK</sequence>
<dbReference type="Gene3D" id="1.10.1760.20">
    <property type="match status" value="1"/>
</dbReference>
<feature type="transmembrane region" description="Helical" evidence="1">
    <location>
        <begin position="175"/>
        <end position="197"/>
    </location>
</feature>
<keyword evidence="1" id="KW-1133">Transmembrane helix</keyword>
<feature type="transmembrane region" description="Helical" evidence="1">
    <location>
        <begin position="106"/>
        <end position="128"/>
    </location>
</feature>
<feature type="transmembrane region" description="Helical" evidence="1">
    <location>
        <begin position="218"/>
        <end position="237"/>
    </location>
</feature>
<dbReference type="Proteomes" id="UP000183639">
    <property type="component" value="Unassembled WGS sequence"/>
</dbReference>
<keyword evidence="1" id="KW-0472">Membrane</keyword>
<feature type="transmembrane region" description="Helical" evidence="1">
    <location>
        <begin position="249"/>
        <end position="271"/>
    </location>
</feature>
<accession>A0A1I3HM95</accession>
<dbReference type="AlphaFoldDB" id="A0A1I3HM95"/>
<dbReference type="PANTHER" id="PTHR41324">
    <property type="entry name" value="MEMBRANE PROTEIN-RELATED"/>
    <property type="match status" value="1"/>
</dbReference>
<evidence type="ECO:0000256" key="1">
    <source>
        <dbReference type="SAM" id="Phobius"/>
    </source>
</evidence>
<dbReference type="PANTHER" id="PTHR41324:SF1">
    <property type="entry name" value="DUF2232 DOMAIN-CONTAINING PROTEIN"/>
    <property type="match status" value="1"/>
</dbReference>
<protein>
    <submittedName>
        <fullName evidence="2">Uncharacterized conserved protein YybS, DUF2232 family</fullName>
    </submittedName>
</protein>
<dbReference type="EMBL" id="FOQK01000032">
    <property type="protein sequence ID" value="SFI36865.1"/>
    <property type="molecule type" value="Genomic_DNA"/>
</dbReference>
<dbReference type="RefSeq" id="WP_075445639.1">
    <property type="nucleotide sequence ID" value="NZ_FOQK01000032.1"/>
</dbReference>
<name>A0A1I3HM95_SELRU</name>
<reference evidence="2 3" key="1">
    <citation type="submission" date="2016-10" db="EMBL/GenBank/DDBJ databases">
        <authorList>
            <person name="de Groot N.N."/>
        </authorList>
    </citation>
    <scope>NUCLEOTIDE SEQUENCE [LARGE SCALE GENOMIC DNA]</scope>
    <source>
        <strain evidence="2 3">Z108</strain>
    </source>
</reference>
<organism evidence="2 3">
    <name type="scientific">Selenomonas ruminantium</name>
    <dbReference type="NCBI Taxonomy" id="971"/>
    <lineage>
        <taxon>Bacteria</taxon>
        <taxon>Bacillati</taxon>
        <taxon>Bacillota</taxon>
        <taxon>Negativicutes</taxon>
        <taxon>Selenomonadales</taxon>
        <taxon>Selenomonadaceae</taxon>
        <taxon>Selenomonas</taxon>
    </lineage>
</organism>
<feature type="transmembrane region" description="Helical" evidence="1">
    <location>
        <begin position="12"/>
        <end position="40"/>
    </location>
</feature>
<proteinExistence type="predicted"/>